<name>A0ACC2FL38_DALPE</name>
<evidence type="ECO:0000313" key="1">
    <source>
        <dbReference type="EMBL" id="KAJ7992099.1"/>
    </source>
</evidence>
<comment type="caution">
    <text evidence="1">The sequence shown here is derived from an EMBL/GenBank/DDBJ whole genome shotgun (WGS) entry which is preliminary data.</text>
</comment>
<proteinExistence type="predicted"/>
<evidence type="ECO:0000313" key="2">
    <source>
        <dbReference type="Proteomes" id="UP001157502"/>
    </source>
</evidence>
<accession>A0ACC2FL38</accession>
<organism evidence="1 2">
    <name type="scientific">Dallia pectoralis</name>
    <name type="common">Alaska blackfish</name>
    <dbReference type="NCBI Taxonomy" id="75939"/>
    <lineage>
        <taxon>Eukaryota</taxon>
        <taxon>Metazoa</taxon>
        <taxon>Chordata</taxon>
        <taxon>Craniata</taxon>
        <taxon>Vertebrata</taxon>
        <taxon>Euteleostomi</taxon>
        <taxon>Actinopterygii</taxon>
        <taxon>Neopterygii</taxon>
        <taxon>Teleostei</taxon>
        <taxon>Protacanthopterygii</taxon>
        <taxon>Esociformes</taxon>
        <taxon>Umbridae</taxon>
        <taxon>Dallia</taxon>
    </lineage>
</organism>
<dbReference type="EMBL" id="CM055752">
    <property type="protein sequence ID" value="KAJ7992099.1"/>
    <property type="molecule type" value="Genomic_DNA"/>
</dbReference>
<dbReference type="Proteomes" id="UP001157502">
    <property type="component" value="Chromosome 25"/>
</dbReference>
<sequence>MSAGGRRGWSIMGGQRLFADVMQVVVGLGVLSLSLGALGLGDMGERSPGETPTDAGQLNFHQGAELVLRASSTGGIAWLLRGVALVSVVWMAEVLSGSKGLVTSVLRTPCLGLLIGLGLGAADGLRRTVEVLGPGAWLRVLGNGIGGAGVGASVAAESAVAIGGLLSLVAIRAAKNVAIGGEIRPAPLVVVLVVAGAARTALSLAPGCMAAGALAGSVLGTGRDGHALTALLVLGSGWWAGWRWLGGGGALELTTGAEAGRLSARRVVGGVTGLSLSVFGALCLGLPLQIYPVLVSVLLGTPIALLSLTGGEAVCRTLAESVDRLFVAISINTYHGQEERLIDTFGWENGPLHA</sequence>
<keyword evidence="2" id="KW-1185">Reference proteome</keyword>
<reference evidence="1" key="1">
    <citation type="submission" date="2021-05" db="EMBL/GenBank/DDBJ databases">
        <authorList>
            <person name="Pan Q."/>
            <person name="Jouanno E."/>
            <person name="Zahm M."/>
            <person name="Klopp C."/>
            <person name="Cabau C."/>
            <person name="Louis A."/>
            <person name="Berthelot C."/>
            <person name="Parey E."/>
            <person name="Roest Crollius H."/>
            <person name="Montfort J."/>
            <person name="Robinson-Rechavi M."/>
            <person name="Bouchez O."/>
            <person name="Lampietro C."/>
            <person name="Lopez Roques C."/>
            <person name="Donnadieu C."/>
            <person name="Postlethwait J."/>
            <person name="Bobe J."/>
            <person name="Dillon D."/>
            <person name="Chandos A."/>
            <person name="von Hippel F."/>
            <person name="Guiguen Y."/>
        </authorList>
    </citation>
    <scope>NUCLEOTIDE SEQUENCE</scope>
    <source>
        <strain evidence="1">YG-Jan2019</strain>
    </source>
</reference>
<protein>
    <submittedName>
        <fullName evidence="1">Uncharacterized protein</fullName>
    </submittedName>
</protein>
<gene>
    <name evidence="1" type="ORF">DPEC_G00275040</name>
</gene>